<dbReference type="AlphaFoldDB" id="A0A5D9C438"/>
<organism evidence="2 3">
    <name type="scientific">Sphingomonas montanisoli</name>
    <dbReference type="NCBI Taxonomy" id="2606412"/>
    <lineage>
        <taxon>Bacteria</taxon>
        <taxon>Pseudomonadati</taxon>
        <taxon>Pseudomonadota</taxon>
        <taxon>Alphaproteobacteria</taxon>
        <taxon>Sphingomonadales</taxon>
        <taxon>Sphingomonadaceae</taxon>
        <taxon>Sphingomonas</taxon>
    </lineage>
</organism>
<accession>A0A5D9C438</accession>
<dbReference type="Pfam" id="PF04233">
    <property type="entry name" value="Phage_Mu_F"/>
    <property type="match status" value="1"/>
</dbReference>
<feature type="domain" description="Phage head morphogenesis" evidence="1">
    <location>
        <begin position="164"/>
        <end position="274"/>
    </location>
</feature>
<keyword evidence="3" id="KW-1185">Reference proteome</keyword>
<dbReference type="InterPro" id="IPR006528">
    <property type="entry name" value="Phage_head_morphogenesis_dom"/>
</dbReference>
<name>A0A5D9C438_9SPHN</name>
<gene>
    <name evidence="2" type="ORF">FYJ91_11225</name>
</gene>
<reference evidence="2 3" key="1">
    <citation type="submission" date="2019-08" db="EMBL/GenBank/DDBJ databases">
        <authorList>
            <person name="Wang G."/>
            <person name="Xu Z."/>
        </authorList>
    </citation>
    <scope>NUCLEOTIDE SEQUENCE [LARGE SCALE GENOMIC DNA]</scope>
    <source>
        <strain evidence="2 3">ZX</strain>
    </source>
</reference>
<evidence type="ECO:0000313" key="3">
    <source>
        <dbReference type="Proteomes" id="UP000322077"/>
    </source>
</evidence>
<comment type="caution">
    <text evidence="2">The sequence shown here is derived from an EMBL/GenBank/DDBJ whole genome shotgun (WGS) entry which is preliminary data.</text>
</comment>
<dbReference type="EMBL" id="VTOU01000003">
    <property type="protein sequence ID" value="TZG26514.1"/>
    <property type="molecule type" value="Genomic_DNA"/>
</dbReference>
<evidence type="ECO:0000313" key="2">
    <source>
        <dbReference type="EMBL" id="TZG26514.1"/>
    </source>
</evidence>
<dbReference type="Proteomes" id="UP000322077">
    <property type="component" value="Unassembled WGS sequence"/>
</dbReference>
<sequence>MVRRSQNPRRKTIDIRPIAPPGMLAQALFARCYRPVVNAWAAVLPRIMAEYERSIAMRDGQPSHLTIGAPDLITDSISSLSDLLDAIGRELSDLVLQLLPELREWAARVESWHRGQWRGAVLSATNVDIEAVLLASGTPQSVRDSIAWNTSLISDVSDQARQRIANIVFAGMRDNRPARDIARELREAVGLSRQRSLRIASDQLVKLTSSLDRERRAEAGIRTWKWRWSHKKHGRPEHIARDGKVYADTAALAGDGVLPPPDDLPGTLPFCGCRSQAVLSLG</sequence>
<evidence type="ECO:0000259" key="1">
    <source>
        <dbReference type="Pfam" id="PF04233"/>
    </source>
</evidence>
<protein>
    <recommendedName>
        <fullName evidence="1">Phage head morphogenesis domain-containing protein</fullName>
    </recommendedName>
</protein>
<proteinExistence type="predicted"/>